<dbReference type="PROSITE" id="PS50880">
    <property type="entry name" value="TOPRIM"/>
    <property type="match status" value="1"/>
</dbReference>
<name>A0ABW4HLU3_9BACI</name>
<gene>
    <name evidence="2" type="ORF">ACFSBH_00150</name>
</gene>
<feature type="domain" description="Toprim" evidence="1">
    <location>
        <begin position="303"/>
        <end position="391"/>
    </location>
</feature>
<protein>
    <submittedName>
        <fullName evidence="2">Toprim subfamily domain-containing protein</fullName>
    </submittedName>
</protein>
<accession>A0ABW4HLU3</accession>
<proteinExistence type="predicted"/>
<sequence length="433" mass="50602">MEDSFIEYLNTYILKKGETLDLNNMTEGDFIDIPILKTTKRTLRKVGMITTGAVHAETKDTEVNFLLKNLKLTPRKKLSLNHDDPKTLTLLEQGWILKEIRLKPDSKTVASQYYRMGHRLFKYQLRMKEQQDVQLTEELNQLRNGILHIHLQADQPMIKQRMHQHIKEKFLAVCEGVDLLKESAFFPKKWTLNKRMKFLHFSLAFLRLGSTRQQMDWKEIGAAYYQTIGGSKAFDRNQEEFLELLEEWGGYPAVEFGLTSFGHITPVFFSGDVIGQYATFSHGPVHAVTNISIELDQYKTNAMTFWIVENRGILSRIASQPEFLEDENVLLLCCDGHIRSAHRNFIEQILNNSNLKQAIIWTDYDQDGKIIAHELYNILVKHIHSIRWIGPDGKILKDQEKYLDEMNQFLQKKSMEQEEILGDVILWKRWINN</sequence>
<comment type="caution">
    <text evidence="2">The sequence shown here is derived from an EMBL/GenBank/DDBJ whole genome shotgun (WGS) entry which is preliminary data.</text>
</comment>
<dbReference type="Proteomes" id="UP001597221">
    <property type="component" value="Unassembled WGS sequence"/>
</dbReference>
<organism evidence="2 3">
    <name type="scientific">Oceanobacillus luteolus</name>
    <dbReference type="NCBI Taxonomy" id="1274358"/>
    <lineage>
        <taxon>Bacteria</taxon>
        <taxon>Bacillati</taxon>
        <taxon>Bacillota</taxon>
        <taxon>Bacilli</taxon>
        <taxon>Bacillales</taxon>
        <taxon>Bacillaceae</taxon>
        <taxon>Oceanobacillus</taxon>
    </lineage>
</organism>
<reference evidence="3" key="1">
    <citation type="journal article" date="2019" name="Int. J. Syst. Evol. Microbiol.">
        <title>The Global Catalogue of Microorganisms (GCM) 10K type strain sequencing project: providing services to taxonomists for standard genome sequencing and annotation.</title>
        <authorList>
            <consortium name="The Broad Institute Genomics Platform"/>
            <consortium name="The Broad Institute Genome Sequencing Center for Infectious Disease"/>
            <person name="Wu L."/>
            <person name="Ma J."/>
        </authorList>
    </citation>
    <scope>NUCLEOTIDE SEQUENCE [LARGE SCALE GENOMIC DNA]</scope>
    <source>
        <strain evidence="3">CGMCC 1.12376</strain>
    </source>
</reference>
<dbReference type="InterPro" id="IPR006171">
    <property type="entry name" value="TOPRIM_dom"/>
</dbReference>
<dbReference type="InterPro" id="IPR036078">
    <property type="entry name" value="Spo11/TopoVI_A_sf"/>
</dbReference>
<dbReference type="RefSeq" id="WP_379595463.1">
    <property type="nucleotide sequence ID" value="NZ_JBHUDE010000002.1"/>
</dbReference>
<evidence type="ECO:0000313" key="3">
    <source>
        <dbReference type="Proteomes" id="UP001597221"/>
    </source>
</evidence>
<evidence type="ECO:0000259" key="1">
    <source>
        <dbReference type="PROSITE" id="PS50880"/>
    </source>
</evidence>
<dbReference type="SUPFAM" id="SSF56726">
    <property type="entry name" value="DNA topoisomerase IV, alpha subunit"/>
    <property type="match status" value="1"/>
</dbReference>
<dbReference type="CDD" id="cd00188">
    <property type="entry name" value="TOPRIM"/>
    <property type="match status" value="1"/>
</dbReference>
<keyword evidence="3" id="KW-1185">Reference proteome</keyword>
<dbReference type="EMBL" id="JBHUDE010000002">
    <property type="protein sequence ID" value="MFD1606102.1"/>
    <property type="molecule type" value="Genomic_DNA"/>
</dbReference>
<evidence type="ECO:0000313" key="2">
    <source>
        <dbReference type="EMBL" id="MFD1606102.1"/>
    </source>
</evidence>